<dbReference type="SFLD" id="SFLDS00029">
    <property type="entry name" value="Radical_SAM"/>
    <property type="match status" value="1"/>
</dbReference>
<sequence length="343" mass="38866">MKKDIREISLDEIKDYCISNGMKKYVSSQVYSWLWKKSCVSFDDMTNLSLSNRELFNEKFTINSISTDLVEESSDGTIKSRFLLHDSNLVEGVLIPQNKRMTACISSQVGCSLSCVFCATGKIDRTRNLSSAEIYDQVVLISNQAIEKYDTPLSNIVFMGMGEPLLNYKNVVRAIHYLTSEEGLNMSSRRITLSTSGISKMIRKIADDGLKVNLALSLHAASEEKRNSIMPIGESNSLTELRDSLKYYFSKIKKKITYEYILLKDINDGLEDAKDLYNFTKHVPSKVNLIEYNLVDGLDYDKSSVEKLNLFIEYLERRGLNIGIRRSRGEDINAACGQLANKN</sequence>
<dbReference type="InterPro" id="IPR027492">
    <property type="entry name" value="RNA_MTrfase_RlmN"/>
</dbReference>
<evidence type="ECO:0000256" key="2">
    <source>
        <dbReference type="ARBA" id="ARBA00004496"/>
    </source>
</evidence>
<comment type="cofactor">
    <cofactor evidence="1">
        <name>[4Fe-4S] cluster</name>
        <dbReference type="ChEBI" id="CHEBI:49883"/>
    </cofactor>
</comment>
<dbReference type="InterPro" id="IPR048641">
    <property type="entry name" value="RlmN_N"/>
</dbReference>
<dbReference type="GO" id="GO:0005737">
    <property type="term" value="C:cytoplasm"/>
    <property type="evidence" value="ECO:0007669"/>
    <property type="project" value="UniProtKB-SubCell"/>
</dbReference>
<dbReference type="PANTHER" id="PTHR30544:SF5">
    <property type="entry name" value="RADICAL SAM CORE DOMAIN-CONTAINING PROTEIN"/>
    <property type="match status" value="1"/>
</dbReference>
<keyword evidence="3" id="KW-0004">4Fe-4S</keyword>
<dbReference type="InterPro" id="IPR040072">
    <property type="entry name" value="Methyltransferase_A"/>
</dbReference>
<dbReference type="Gene3D" id="3.20.20.70">
    <property type="entry name" value="Aldolase class I"/>
    <property type="match status" value="1"/>
</dbReference>
<name>A0A381Q868_9ZZZZ</name>
<evidence type="ECO:0000259" key="13">
    <source>
        <dbReference type="PROSITE" id="PS51918"/>
    </source>
</evidence>
<evidence type="ECO:0000256" key="1">
    <source>
        <dbReference type="ARBA" id="ARBA00001966"/>
    </source>
</evidence>
<evidence type="ECO:0000256" key="11">
    <source>
        <dbReference type="ARBA" id="ARBA00023004"/>
    </source>
</evidence>
<dbReference type="HAMAP" id="MF_01849">
    <property type="entry name" value="RNA_methyltr_RlmN"/>
    <property type="match status" value="1"/>
</dbReference>
<accession>A0A381Q868</accession>
<dbReference type="InterPro" id="IPR004383">
    <property type="entry name" value="rRNA_lsu_MTrfase_RlmN/Cfr"/>
</dbReference>
<dbReference type="SFLD" id="SFLDG01062">
    <property type="entry name" value="methyltransferase_(Class_A)"/>
    <property type="match status" value="1"/>
</dbReference>
<keyword evidence="4" id="KW-0963">Cytoplasm</keyword>
<organism evidence="14">
    <name type="scientific">marine metagenome</name>
    <dbReference type="NCBI Taxonomy" id="408172"/>
    <lineage>
        <taxon>unclassified sequences</taxon>
        <taxon>metagenomes</taxon>
        <taxon>ecological metagenomes</taxon>
    </lineage>
</organism>
<evidence type="ECO:0000256" key="8">
    <source>
        <dbReference type="ARBA" id="ARBA00022691"/>
    </source>
</evidence>
<keyword evidence="9" id="KW-0819">tRNA processing</keyword>
<feature type="domain" description="Radical SAM core" evidence="13">
    <location>
        <begin position="97"/>
        <end position="331"/>
    </location>
</feature>
<evidence type="ECO:0000256" key="7">
    <source>
        <dbReference type="ARBA" id="ARBA00022679"/>
    </source>
</evidence>
<dbReference type="FunFam" id="3.20.20.70:FF:000014">
    <property type="entry name" value="Probable dual-specificity RNA methyltransferase RlmN"/>
    <property type="match status" value="1"/>
</dbReference>
<evidence type="ECO:0000256" key="10">
    <source>
        <dbReference type="ARBA" id="ARBA00022723"/>
    </source>
</evidence>
<evidence type="ECO:0000256" key="9">
    <source>
        <dbReference type="ARBA" id="ARBA00022694"/>
    </source>
</evidence>
<evidence type="ECO:0000256" key="5">
    <source>
        <dbReference type="ARBA" id="ARBA00022552"/>
    </source>
</evidence>
<gene>
    <name evidence="14" type="ORF">METZ01_LOCUS28375</name>
</gene>
<dbReference type="Gene3D" id="1.10.150.530">
    <property type="match status" value="1"/>
</dbReference>
<dbReference type="GO" id="GO:0046872">
    <property type="term" value="F:metal ion binding"/>
    <property type="evidence" value="ECO:0007669"/>
    <property type="project" value="UniProtKB-KW"/>
</dbReference>
<dbReference type="AlphaFoldDB" id="A0A381Q868"/>
<dbReference type="InterPro" id="IPR007197">
    <property type="entry name" value="rSAM"/>
</dbReference>
<dbReference type="Pfam" id="PF21016">
    <property type="entry name" value="RlmN_N"/>
    <property type="match status" value="1"/>
</dbReference>
<dbReference type="InterPro" id="IPR013785">
    <property type="entry name" value="Aldolase_TIM"/>
</dbReference>
<dbReference type="PIRSF" id="PIRSF006004">
    <property type="entry name" value="CHP00048"/>
    <property type="match status" value="1"/>
</dbReference>
<keyword evidence="5" id="KW-0698">rRNA processing</keyword>
<dbReference type="GO" id="GO:0070475">
    <property type="term" value="P:rRNA base methylation"/>
    <property type="evidence" value="ECO:0007669"/>
    <property type="project" value="InterPro"/>
</dbReference>
<reference evidence="14" key="1">
    <citation type="submission" date="2018-05" db="EMBL/GenBank/DDBJ databases">
        <authorList>
            <person name="Lanie J.A."/>
            <person name="Ng W.-L."/>
            <person name="Kazmierczak K.M."/>
            <person name="Andrzejewski T.M."/>
            <person name="Davidsen T.M."/>
            <person name="Wayne K.J."/>
            <person name="Tettelin H."/>
            <person name="Glass J.I."/>
            <person name="Rusch D."/>
            <person name="Podicherti R."/>
            <person name="Tsui H.-C.T."/>
            <person name="Winkler M.E."/>
        </authorList>
    </citation>
    <scope>NUCLEOTIDE SEQUENCE</scope>
</reference>
<evidence type="ECO:0000256" key="3">
    <source>
        <dbReference type="ARBA" id="ARBA00022485"/>
    </source>
</evidence>
<protein>
    <recommendedName>
        <fullName evidence="13">Radical SAM core domain-containing protein</fullName>
    </recommendedName>
</protein>
<dbReference type="EMBL" id="UINC01001249">
    <property type="protein sequence ID" value="SUZ75521.1"/>
    <property type="molecule type" value="Genomic_DNA"/>
</dbReference>
<proteinExistence type="inferred from homology"/>
<dbReference type="PANTHER" id="PTHR30544">
    <property type="entry name" value="23S RRNA METHYLTRANSFERASE"/>
    <property type="match status" value="1"/>
</dbReference>
<dbReference type="CDD" id="cd01335">
    <property type="entry name" value="Radical_SAM"/>
    <property type="match status" value="1"/>
</dbReference>
<keyword evidence="10" id="KW-0479">Metal-binding</keyword>
<keyword evidence="6" id="KW-0489">Methyltransferase</keyword>
<keyword evidence="11" id="KW-0408">Iron</keyword>
<keyword evidence="12" id="KW-0411">Iron-sulfur</keyword>
<keyword evidence="8" id="KW-0949">S-adenosyl-L-methionine</keyword>
<dbReference type="Pfam" id="PF04055">
    <property type="entry name" value="Radical_SAM"/>
    <property type="match status" value="1"/>
</dbReference>
<keyword evidence="7" id="KW-0808">Transferase</keyword>
<comment type="subcellular location">
    <subcellularLocation>
        <location evidence="2">Cytoplasm</location>
    </subcellularLocation>
</comment>
<dbReference type="InterPro" id="IPR058240">
    <property type="entry name" value="rSAM_sf"/>
</dbReference>
<evidence type="ECO:0000256" key="6">
    <source>
        <dbReference type="ARBA" id="ARBA00022603"/>
    </source>
</evidence>
<dbReference type="GO" id="GO:0030488">
    <property type="term" value="P:tRNA methylation"/>
    <property type="evidence" value="ECO:0007669"/>
    <property type="project" value="InterPro"/>
</dbReference>
<evidence type="ECO:0000256" key="12">
    <source>
        <dbReference type="ARBA" id="ARBA00023014"/>
    </source>
</evidence>
<dbReference type="SUPFAM" id="SSF102114">
    <property type="entry name" value="Radical SAM enzymes"/>
    <property type="match status" value="1"/>
</dbReference>
<evidence type="ECO:0000313" key="14">
    <source>
        <dbReference type="EMBL" id="SUZ75521.1"/>
    </source>
</evidence>
<dbReference type="GO" id="GO:0008173">
    <property type="term" value="F:RNA methyltransferase activity"/>
    <property type="evidence" value="ECO:0007669"/>
    <property type="project" value="InterPro"/>
</dbReference>
<dbReference type="GO" id="GO:0051539">
    <property type="term" value="F:4 iron, 4 sulfur cluster binding"/>
    <property type="evidence" value="ECO:0007669"/>
    <property type="project" value="UniProtKB-KW"/>
</dbReference>
<dbReference type="PROSITE" id="PS51918">
    <property type="entry name" value="RADICAL_SAM"/>
    <property type="match status" value="1"/>
</dbReference>
<evidence type="ECO:0000256" key="4">
    <source>
        <dbReference type="ARBA" id="ARBA00022490"/>
    </source>
</evidence>
<dbReference type="SFLD" id="SFLDF00275">
    <property type="entry name" value="adenosine_C2_methyltransferase"/>
    <property type="match status" value="1"/>
</dbReference>
<dbReference type="NCBIfam" id="TIGR00048">
    <property type="entry name" value="rRNA_mod_RlmN"/>
    <property type="match status" value="1"/>
</dbReference>